<gene>
    <name evidence="2" type="ORF">KCV03_g7797</name>
</gene>
<feature type="non-terminal residue" evidence="2">
    <location>
        <position position="1"/>
    </location>
</feature>
<protein>
    <submittedName>
        <fullName evidence="2">Uncharacterized protein</fullName>
    </submittedName>
</protein>
<proteinExistence type="predicted"/>
<evidence type="ECO:0000313" key="3">
    <source>
        <dbReference type="Proteomes" id="UP000767238"/>
    </source>
</evidence>
<dbReference type="EMBL" id="JAHFYH010000068">
    <property type="protein sequence ID" value="KAH0215902.1"/>
    <property type="molecule type" value="Genomic_DNA"/>
</dbReference>
<organism evidence="2 3">
    <name type="scientific">Aureobasidium melanogenum</name>
    <name type="common">Aureobasidium pullulans var. melanogenum</name>
    <dbReference type="NCBI Taxonomy" id="46634"/>
    <lineage>
        <taxon>Eukaryota</taxon>
        <taxon>Fungi</taxon>
        <taxon>Dikarya</taxon>
        <taxon>Ascomycota</taxon>
        <taxon>Pezizomycotina</taxon>
        <taxon>Dothideomycetes</taxon>
        <taxon>Dothideomycetidae</taxon>
        <taxon>Dothideales</taxon>
        <taxon>Saccotheciaceae</taxon>
        <taxon>Aureobasidium</taxon>
    </lineage>
</organism>
<name>A0A9P8K4D1_AURME</name>
<dbReference type="AlphaFoldDB" id="A0A9P8K4D1"/>
<feature type="compositionally biased region" description="Low complexity" evidence="1">
    <location>
        <begin position="1"/>
        <end position="12"/>
    </location>
</feature>
<feature type="region of interest" description="Disordered" evidence="1">
    <location>
        <begin position="1"/>
        <end position="25"/>
    </location>
</feature>
<sequence>MSSGSSTSGSISKEPPRKRLKQSNTDDYHYRPDMVLLGVEWPRNDNTNVVACVHSARFDQITKTNHRWIESAMGKDELLRVRRIDFDQPRCFVEFIAHYAQERNASAAVESAKTDTVDWSDRFLEIYAGIRKEHGFVEEIQDSLIDCLINWMRDKKHGGTLEEDTLPSFIKMVNAVDFCAGSFLADSSHLIKLLAVLALYYARDHLEGNDLHDGCGGFLEPSSQIRECAFAELLKAFPHGASTIPKDPLEEGFDEHCVYHIHGEDEPCYRSALGCFTPSTAVRFPPSATSLRISSDTFSAA</sequence>
<dbReference type="OrthoDB" id="3835072at2759"/>
<accession>A0A9P8K4D1</accession>
<reference evidence="2" key="2">
    <citation type="submission" date="2021-08" db="EMBL/GenBank/DDBJ databases">
        <authorList>
            <person name="Gostincar C."/>
            <person name="Sun X."/>
            <person name="Song Z."/>
            <person name="Gunde-Cimerman N."/>
        </authorList>
    </citation>
    <scope>NUCLEOTIDE SEQUENCE</scope>
    <source>
        <strain evidence="2">EXF-8016</strain>
    </source>
</reference>
<dbReference type="Proteomes" id="UP000767238">
    <property type="component" value="Unassembled WGS sequence"/>
</dbReference>
<comment type="caution">
    <text evidence="2">The sequence shown here is derived from an EMBL/GenBank/DDBJ whole genome shotgun (WGS) entry which is preliminary data.</text>
</comment>
<evidence type="ECO:0000256" key="1">
    <source>
        <dbReference type="SAM" id="MobiDB-lite"/>
    </source>
</evidence>
<reference evidence="2" key="1">
    <citation type="journal article" date="2021" name="J Fungi (Basel)">
        <title>Virulence traits and population genomics of the black yeast Aureobasidium melanogenum.</title>
        <authorList>
            <person name="Cernosa A."/>
            <person name="Sun X."/>
            <person name="Gostincar C."/>
            <person name="Fang C."/>
            <person name="Gunde-Cimerman N."/>
            <person name="Song Z."/>
        </authorList>
    </citation>
    <scope>NUCLEOTIDE SEQUENCE</scope>
    <source>
        <strain evidence="2">EXF-8016</strain>
    </source>
</reference>
<evidence type="ECO:0000313" key="2">
    <source>
        <dbReference type="EMBL" id="KAH0215902.1"/>
    </source>
</evidence>